<name>A0A8E0S1F1_9TREM</name>
<keyword evidence="13" id="KW-1185">Reference proteome</keyword>
<evidence type="ECO:0000256" key="2">
    <source>
        <dbReference type="ARBA" id="ARBA00006513"/>
    </source>
</evidence>
<dbReference type="PANTHER" id="PTHR21522:SF32">
    <property type="entry name" value="OTOPETRIN-2"/>
    <property type="match status" value="1"/>
</dbReference>
<dbReference type="Proteomes" id="UP000728185">
    <property type="component" value="Unassembled WGS sequence"/>
</dbReference>
<keyword evidence="7 11" id="KW-1133">Transmembrane helix</keyword>
<keyword evidence="6" id="KW-0375">Hydrogen ion transport</keyword>
<feature type="transmembrane region" description="Helical" evidence="11">
    <location>
        <begin position="239"/>
        <end position="258"/>
    </location>
</feature>
<evidence type="ECO:0000313" key="13">
    <source>
        <dbReference type="Proteomes" id="UP000728185"/>
    </source>
</evidence>
<evidence type="ECO:0000256" key="9">
    <source>
        <dbReference type="ARBA" id="ARBA00023136"/>
    </source>
</evidence>
<protein>
    <submittedName>
        <fullName evidence="12">Putative Otopetrin</fullName>
    </submittedName>
</protein>
<evidence type="ECO:0000256" key="3">
    <source>
        <dbReference type="ARBA" id="ARBA00022448"/>
    </source>
</evidence>
<dbReference type="PANTHER" id="PTHR21522">
    <property type="entry name" value="PROTON CHANNEL OTOP"/>
    <property type="match status" value="1"/>
</dbReference>
<comment type="caution">
    <text evidence="12">The sequence shown here is derived from an EMBL/GenBank/DDBJ whole genome shotgun (WGS) entry which is preliminary data.</text>
</comment>
<evidence type="ECO:0000256" key="5">
    <source>
        <dbReference type="ARBA" id="ARBA00022692"/>
    </source>
</evidence>
<feature type="transmembrane region" description="Helical" evidence="11">
    <location>
        <begin position="415"/>
        <end position="432"/>
    </location>
</feature>
<evidence type="ECO:0000256" key="10">
    <source>
        <dbReference type="ARBA" id="ARBA00023303"/>
    </source>
</evidence>
<feature type="transmembrane region" description="Helical" evidence="11">
    <location>
        <begin position="200"/>
        <end position="219"/>
    </location>
</feature>
<feature type="transmembrane region" description="Helical" evidence="11">
    <location>
        <begin position="335"/>
        <end position="357"/>
    </location>
</feature>
<proteinExistence type="inferred from homology"/>
<evidence type="ECO:0000256" key="6">
    <source>
        <dbReference type="ARBA" id="ARBA00022781"/>
    </source>
</evidence>
<keyword evidence="3" id="KW-0813">Transport</keyword>
<keyword evidence="9 11" id="KW-0472">Membrane</keyword>
<accession>A0A8E0S1F1</accession>
<dbReference type="EMBL" id="LUCM01001374">
    <property type="protein sequence ID" value="KAA0199016.1"/>
    <property type="molecule type" value="Genomic_DNA"/>
</dbReference>
<comment type="subcellular location">
    <subcellularLocation>
        <location evidence="1">Cell membrane</location>
        <topology evidence="1">Multi-pass membrane protein</topology>
    </subcellularLocation>
</comment>
<dbReference type="GO" id="GO:0015252">
    <property type="term" value="F:proton channel activity"/>
    <property type="evidence" value="ECO:0007669"/>
    <property type="project" value="InterPro"/>
</dbReference>
<dbReference type="OrthoDB" id="6429739at2759"/>
<reference evidence="12" key="1">
    <citation type="submission" date="2019-05" db="EMBL/GenBank/DDBJ databases">
        <title>Annotation for the trematode Fasciolopsis buski.</title>
        <authorList>
            <person name="Choi Y.-J."/>
        </authorList>
    </citation>
    <scope>NUCLEOTIDE SEQUENCE</scope>
    <source>
        <strain evidence="12">HT</strain>
        <tissue evidence="12">Whole worm</tissue>
    </source>
</reference>
<organism evidence="12 13">
    <name type="scientific">Fasciolopsis buskii</name>
    <dbReference type="NCBI Taxonomy" id="27845"/>
    <lineage>
        <taxon>Eukaryota</taxon>
        <taxon>Metazoa</taxon>
        <taxon>Spiralia</taxon>
        <taxon>Lophotrochozoa</taxon>
        <taxon>Platyhelminthes</taxon>
        <taxon>Trematoda</taxon>
        <taxon>Digenea</taxon>
        <taxon>Plagiorchiida</taxon>
        <taxon>Echinostomata</taxon>
        <taxon>Echinostomatoidea</taxon>
        <taxon>Fasciolidae</taxon>
        <taxon>Fasciolopsis</taxon>
    </lineage>
</organism>
<keyword evidence="4" id="KW-1003">Cell membrane</keyword>
<evidence type="ECO:0000313" key="12">
    <source>
        <dbReference type="EMBL" id="KAA0199016.1"/>
    </source>
</evidence>
<dbReference type="Pfam" id="PF03189">
    <property type="entry name" value="Otopetrin"/>
    <property type="match status" value="1"/>
</dbReference>
<feature type="transmembrane region" description="Helical" evidence="11">
    <location>
        <begin position="378"/>
        <end position="395"/>
    </location>
</feature>
<evidence type="ECO:0000256" key="11">
    <source>
        <dbReference type="SAM" id="Phobius"/>
    </source>
</evidence>
<evidence type="ECO:0000256" key="7">
    <source>
        <dbReference type="ARBA" id="ARBA00022989"/>
    </source>
</evidence>
<dbReference type="AlphaFoldDB" id="A0A8E0S1F1"/>
<evidence type="ECO:0000256" key="1">
    <source>
        <dbReference type="ARBA" id="ARBA00004651"/>
    </source>
</evidence>
<comment type="similarity">
    <text evidence="2">Belongs to the otopetrin family.</text>
</comment>
<evidence type="ECO:0000256" key="8">
    <source>
        <dbReference type="ARBA" id="ARBA00023065"/>
    </source>
</evidence>
<gene>
    <name evidence="12" type="ORF">FBUS_00363</name>
</gene>
<feature type="transmembrane region" description="Helical" evidence="11">
    <location>
        <begin position="270"/>
        <end position="291"/>
    </location>
</feature>
<keyword evidence="5 11" id="KW-0812">Transmembrane</keyword>
<sequence length="449" mass="51145">MFQTTEFHGTSTNEVPKAARLGNLCEDHLGQLAKPYLYPLAIEYSLITGTLFYKMLQRVGEKPKPKMTTYPSCNSLLTPRLTDDGSPITNLQAIPSTVSFCETASLRSQQLHSSQSTDDVRRSKNDCRKHTNYRQLLGCRVYLNPDSDEDNDDECTRDTDDGKRLTTTKECQGRKPSIRSETTRRIRHSSETYCHRSHTGLFLGLMLFLACVIGVIFSVGRGRNIFGKLFPQIYQHSKIFMLSVSMIACSVALVQTYSMKFRRINAEESFEYNLLGIGLIGCLTYHMLLFVPSLETVVHSMIYSSTVENPGPVSLDQTMRDTANPVSIEALHGTAILYLAKCTLEVCQALSQFFFIVEASRRGPCCRNQARIKPGRSAIVFLLINNLALWLMNTFEFRESENQLILHRQYYGIRTWPVITCCFVPLIIFFRFHSTVCLAQIWSKLYEFQ</sequence>
<keyword evidence="8" id="KW-0406">Ion transport</keyword>
<dbReference type="InterPro" id="IPR004878">
    <property type="entry name" value="Otopetrin"/>
</dbReference>
<keyword evidence="10" id="KW-0407">Ion channel</keyword>
<dbReference type="GO" id="GO:0005886">
    <property type="term" value="C:plasma membrane"/>
    <property type="evidence" value="ECO:0007669"/>
    <property type="project" value="UniProtKB-SubCell"/>
</dbReference>
<evidence type="ECO:0000256" key="4">
    <source>
        <dbReference type="ARBA" id="ARBA00022475"/>
    </source>
</evidence>